<evidence type="ECO:0000256" key="7">
    <source>
        <dbReference type="SAM" id="Phobius"/>
    </source>
</evidence>
<evidence type="ECO:0000256" key="1">
    <source>
        <dbReference type="ARBA" id="ARBA00004141"/>
    </source>
</evidence>
<evidence type="ECO:0000313" key="10">
    <source>
        <dbReference type="Proteomes" id="UP000091956"/>
    </source>
</evidence>
<name>A0A1B8GN67_9PEZI</name>
<feature type="transmembrane region" description="Helical" evidence="7">
    <location>
        <begin position="63"/>
        <end position="82"/>
    </location>
</feature>
<comment type="similarity">
    <text evidence="5">Belongs to the SAT4 family.</text>
</comment>
<evidence type="ECO:0000256" key="5">
    <source>
        <dbReference type="ARBA" id="ARBA00038359"/>
    </source>
</evidence>
<keyword evidence="4 7" id="KW-0472">Membrane</keyword>
<feature type="region of interest" description="Disordered" evidence="6">
    <location>
        <begin position="305"/>
        <end position="330"/>
    </location>
</feature>
<dbReference type="InterPro" id="IPR052337">
    <property type="entry name" value="SAT4-like"/>
</dbReference>
<gene>
    <name evidence="9" type="ORF">VE01_04758</name>
</gene>
<dbReference type="PANTHER" id="PTHR33048">
    <property type="entry name" value="PTH11-LIKE INTEGRAL MEMBRANE PROTEIN (AFU_ORTHOLOGUE AFUA_5G11245)"/>
    <property type="match status" value="1"/>
</dbReference>
<dbReference type="RefSeq" id="XP_018130971.2">
    <property type="nucleotide sequence ID" value="XM_018274226.2"/>
</dbReference>
<feature type="transmembrane region" description="Helical" evidence="7">
    <location>
        <begin position="142"/>
        <end position="166"/>
    </location>
</feature>
<organism evidence="9 10">
    <name type="scientific">Pseudogymnoascus verrucosus</name>
    <dbReference type="NCBI Taxonomy" id="342668"/>
    <lineage>
        <taxon>Eukaryota</taxon>
        <taxon>Fungi</taxon>
        <taxon>Dikarya</taxon>
        <taxon>Ascomycota</taxon>
        <taxon>Pezizomycotina</taxon>
        <taxon>Leotiomycetes</taxon>
        <taxon>Thelebolales</taxon>
        <taxon>Thelebolaceae</taxon>
        <taxon>Pseudogymnoascus</taxon>
    </lineage>
</organism>
<dbReference type="Pfam" id="PF20684">
    <property type="entry name" value="Fung_rhodopsin"/>
    <property type="match status" value="1"/>
</dbReference>
<keyword evidence="10" id="KW-1185">Reference proteome</keyword>
<keyword evidence="2 7" id="KW-0812">Transmembrane</keyword>
<accession>A0A1B8GN67</accession>
<keyword evidence="3 7" id="KW-1133">Transmembrane helix</keyword>
<protein>
    <recommendedName>
        <fullName evidence="8">Rhodopsin domain-containing protein</fullName>
    </recommendedName>
</protein>
<proteinExistence type="inferred from homology"/>
<feature type="transmembrane region" description="Helical" evidence="7">
    <location>
        <begin position="270"/>
        <end position="294"/>
    </location>
</feature>
<feature type="domain" description="Rhodopsin" evidence="8">
    <location>
        <begin position="47"/>
        <end position="296"/>
    </location>
</feature>
<dbReference type="Proteomes" id="UP000091956">
    <property type="component" value="Unassembled WGS sequence"/>
</dbReference>
<feature type="region of interest" description="Disordered" evidence="6">
    <location>
        <begin position="342"/>
        <end position="376"/>
    </location>
</feature>
<feature type="transmembrane region" description="Helical" evidence="7">
    <location>
        <begin position="109"/>
        <end position="130"/>
    </location>
</feature>
<comment type="subcellular location">
    <subcellularLocation>
        <location evidence="1">Membrane</location>
        <topology evidence="1">Multi-pass membrane protein</topology>
    </subcellularLocation>
</comment>
<evidence type="ECO:0000256" key="6">
    <source>
        <dbReference type="SAM" id="MobiDB-lite"/>
    </source>
</evidence>
<evidence type="ECO:0000313" key="9">
    <source>
        <dbReference type="EMBL" id="OBT97238.2"/>
    </source>
</evidence>
<dbReference type="GO" id="GO:0016020">
    <property type="term" value="C:membrane"/>
    <property type="evidence" value="ECO:0007669"/>
    <property type="project" value="UniProtKB-SubCell"/>
</dbReference>
<evidence type="ECO:0000259" key="8">
    <source>
        <dbReference type="Pfam" id="PF20684"/>
    </source>
</evidence>
<sequence>MPGGFHPTKEVFLSWPKPNYIDPETKGNQLLVVTIISTILAIASVLARVWVRVGYQRQFGADDIMLVLCIIPTVGIAALLILTETKFRWFRHIWDVPLDEISGRQYHSWIVQVLFVISTTFSKLSAVLLYKRVIAGVSRPAFLYIINAAIAAQTLYGVTFVLLMILQCRPISSYWLQFSYPDPYTEKFSCLYEGSVPFSNACISVVTDFFAAMLPMFLFLQLQMPKRDKYGLGAIFGVGFIVCICGIIRSVLVYHIFYQSFDVTWLSHDLWAWTYVETNLLVICSAIPPMRVLFKRLVGHSKSHSASKIPVTNPFHGRSPSNQSNLADTSRNGASTEAIALRGMEPGTIQSPKSPKDEAKATRQFDRGHKVQKSERFSKVYLDKELPPVKEYRPDWA</sequence>
<dbReference type="PANTHER" id="PTHR33048:SF129">
    <property type="entry name" value="INTEGRAL MEMBRANE PROTEIN-RELATED"/>
    <property type="match status" value="1"/>
</dbReference>
<dbReference type="EMBL" id="KV460223">
    <property type="protein sequence ID" value="OBT97238.2"/>
    <property type="molecule type" value="Genomic_DNA"/>
</dbReference>
<dbReference type="AlphaFoldDB" id="A0A1B8GN67"/>
<feature type="transmembrane region" description="Helical" evidence="7">
    <location>
        <begin position="30"/>
        <end position="51"/>
    </location>
</feature>
<feature type="transmembrane region" description="Helical" evidence="7">
    <location>
        <begin position="232"/>
        <end position="258"/>
    </location>
</feature>
<evidence type="ECO:0000256" key="3">
    <source>
        <dbReference type="ARBA" id="ARBA00022989"/>
    </source>
</evidence>
<evidence type="ECO:0000256" key="2">
    <source>
        <dbReference type="ARBA" id="ARBA00022692"/>
    </source>
</evidence>
<reference evidence="10" key="2">
    <citation type="journal article" date="2018" name="Nat. Commun.">
        <title>Extreme sensitivity to ultraviolet light in the fungal pathogen causing white-nose syndrome of bats.</title>
        <authorList>
            <person name="Palmer J.M."/>
            <person name="Drees K.P."/>
            <person name="Foster J.T."/>
            <person name="Lindner D.L."/>
        </authorList>
    </citation>
    <scope>NUCLEOTIDE SEQUENCE [LARGE SCALE GENOMIC DNA]</scope>
    <source>
        <strain evidence="10">UAMH 10579</strain>
    </source>
</reference>
<feature type="transmembrane region" description="Helical" evidence="7">
    <location>
        <begin position="198"/>
        <end position="220"/>
    </location>
</feature>
<dbReference type="InterPro" id="IPR049326">
    <property type="entry name" value="Rhodopsin_dom_fungi"/>
</dbReference>
<feature type="compositionally biased region" description="Basic and acidic residues" evidence="6">
    <location>
        <begin position="354"/>
        <end position="376"/>
    </location>
</feature>
<feature type="compositionally biased region" description="Polar residues" evidence="6">
    <location>
        <begin position="319"/>
        <end position="330"/>
    </location>
</feature>
<dbReference type="STRING" id="342668.A0A1B8GN67"/>
<reference evidence="9 10" key="1">
    <citation type="submission" date="2016-03" db="EMBL/GenBank/DDBJ databases">
        <title>Comparative genomics of Pseudogymnoascus destructans, the fungus causing white-nose syndrome of bats.</title>
        <authorList>
            <person name="Palmer J.M."/>
            <person name="Drees K.P."/>
            <person name="Foster J.T."/>
            <person name="Lindner D.L."/>
        </authorList>
    </citation>
    <scope>NUCLEOTIDE SEQUENCE [LARGE SCALE GENOMIC DNA]</scope>
    <source>
        <strain evidence="9 10">UAMH 10579</strain>
    </source>
</reference>
<dbReference type="GeneID" id="28838144"/>
<evidence type="ECO:0000256" key="4">
    <source>
        <dbReference type="ARBA" id="ARBA00023136"/>
    </source>
</evidence>